<gene>
    <name evidence="4" type="primary">SLBP2</name>
    <name evidence="4" type="ORF">HK103_000210</name>
</gene>
<accession>A0AAD5UP07</accession>
<dbReference type="GO" id="GO:0071204">
    <property type="term" value="C:histone pre-mRNA 3'end processing complex"/>
    <property type="evidence" value="ECO:0007669"/>
    <property type="project" value="TreeGrafter"/>
</dbReference>
<dbReference type="GO" id="GO:0003729">
    <property type="term" value="F:mRNA binding"/>
    <property type="evidence" value="ECO:0007669"/>
    <property type="project" value="InterPro"/>
</dbReference>
<evidence type="ECO:0000259" key="3">
    <source>
        <dbReference type="Pfam" id="PF15247"/>
    </source>
</evidence>
<evidence type="ECO:0000256" key="1">
    <source>
        <dbReference type="ARBA" id="ARBA00006151"/>
    </source>
</evidence>
<protein>
    <submittedName>
        <fullName evidence="4">Oocyte-specific histone RNA stem-loop-binding protein 2</fullName>
    </submittedName>
</protein>
<dbReference type="Proteomes" id="UP001210925">
    <property type="component" value="Unassembled WGS sequence"/>
</dbReference>
<keyword evidence="2" id="KW-0694">RNA-binding</keyword>
<proteinExistence type="inferred from homology"/>
<organism evidence="4 5">
    <name type="scientific">Boothiomyces macroporosus</name>
    <dbReference type="NCBI Taxonomy" id="261099"/>
    <lineage>
        <taxon>Eukaryota</taxon>
        <taxon>Fungi</taxon>
        <taxon>Fungi incertae sedis</taxon>
        <taxon>Chytridiomycota</taxon>
        <taxon>Chytridiomycota incertae sedis</taxon>
        <taxon>Chytridiomycetes</taxon>
        <taxon>Rhizophydiales</taxon>
        <taxon>Terramycetaceae</taxon>
        <taxon>Boothiomyces</taxon>
    </lineage>
</organism>
<dbReference type="Gene3D" id="1.10.8.1120">
    <property type="entry name" value="Histone RNA hairpin-binding protein RNA-binding domain"/>
    <property type="match status" value="1"/>
</dbReference>
<evidence type="ECO:0000313" key="4">
    <source>
        <dbReference type="EMBL" id="KAJ3260600.1"/>
    </source>
</evidence>
<keyword evidence="5" id="KW-1185">Reference proteome</keyword>
<comment type="caution">
    <text evidence="4">The sequence shown here is derived from an EMBL/GenBank/DDBJ whole genome shotgun (WGS) entry which is preliminary data.</text>
</comment>
<evidence type="ECO:0000256" key="2">
    <source>
        <dbReference type="ARBA" id="ARBA00022884"/>
    </source>
</evidence>
<dbReference type="FunFam" id="1.10.8.1120:FF:000001">
    <property type="entry name" value="Histone RNA hairpin-binding protein-like"/>
    <property type="match status" value="1"/>
</dbReference>
<dbReference type="GO" id="GO:0005737">
    <property type="term" value="C:cytoplasm"/>
    <property type="evidence" value="ECO:0007669"/>
    <property type="project" value="TreeGrafter"/>
</dbReference>
<sequence length="157" mass="18511">MKKLEEAISAPEFIPIQYDYQYQDWAPLFTSKKVSYQEPEQEDLLEKISTESEVNSVVESLFTQSSKGSGIKDLPCDDRRLEQRQKQIDYGKNTVGYKRYIATVPKHERKFPHPETPDKYSKCSKRAWDGLVRSWRRKLHLWDPPDKEVDYHAGSNR</sequence>
<dbReference type="InterPro" id="IPR038294">
    <property type="entry name" value="SLBP_RNA_bind_sf"/>
</dbReference>
<feature type="domain" description="Histone RNA hairpin-binding protein RNA-binding" evidence="3">
    <location>
        <begin position="77"/>
        <end position="144"/>
    </location>
</feature>
<evidence type="ECO:0000313" key="5">
    <source>
        <dbReference type="Proteomes" id="UP001210925"/>
    </source>
</evidence>
<dbReference type="InterPro" id="IPR026502">
    <property type="entry name" value="SLBP1/SLBP2"/>
</dbReference>
<dbReference type="AlphaFoldDB" id="A0AAD5UP07"/>
<dbReference type="EMBL" id="JADGKB010000010">
    <property type="protein sequence ID" value="KAJ3260600.1"/>
    <property type="molecule type" value="Genomic_DNA"/>
</dbReference>
<dbReference type="GO" id="GO:0071207">
    <property type="term" value="F:histone pre-mRNA stem-loop binding"/>
    <property type="evidence" value="ECO:0007669"/>
    <property type="project" value="TreeGrafter"/>
</dbReference>
<dbReference type="GO" id="GO:0051028">
    <property type="term" value="P:mRNA transport"/>
    <property type="evidence" value="ECO:0007669"/>
    <property type="project" value="TreeGrafter"/>
</dbReference>
<reference evidence="4" key="1">
    <citation type="submission" date="2020-05" db="EMBL/GenBank/DDBJ databases">
        <title>Phylogenomic resolution of chytrid fungi.</title>
        <authorList>
            <person name="Stajich J.E."/>
            <person name="Amses K."/>
            <person name="Simmons R."/>
            <person name="Seto K."/>
            <person name="Myers J."/>
            <person name="Bonds A."/>
            <person name="Quandt C.A."/>
            <person name="Barry K."/>
            <person name="Liu P."/>
            <person name="Grigoriev I."/>
            <person name="Longcore J.E."/>
            <person name="James T.Y."/>
        </authorList>
    </citation>
    <scope>NUCLEOTIDE SEQUENCE</scope>
    <source>
        <strain evidence="4">PLAUS21</strain>
    </source>
</reference>
<dbReference type="InterPro" id="IPR029344">
    <property type="entry name" value="SLBP_RNA_bind"/>
</dbReference>
<comment type="similarity">
    <text evidence="1">Belongs to the SLBP family.</text>
</comment>
<dbReference type="PANTHER" id="PTHR17408">
    <property type="entry name" value="HISTONE RNA HAIRPIN-BINDING PROTEIN"/>
    <property type="match status" value="1"/>
</dbReference>
<dbReference type="GO" id="GO:0006398">
    <property type="term" value="P:mRNA 3'-end processing by stem-loop binding and cleavage"/>
    <property type="evidence" value="ECO:0007669"/>
    <property type="project" value="TreeGrafter"/>
</dbReference>
<dbReference type="Pfam" id="PF15247">
    <property type="entry name" value="SLBP_RNA_bind"/>
    <property type="match status" value="1"/>
</dbReference>
<dbReference type="PANTHER" id="PTHR17408:SF0">
    <property type="entry name" value="HISTONE RNA HAIRPIN-BINDING PROTEIN"/>
    <property type="match status" value="1"/>
</dbReference>
<name>A0AAD5UP07_9FUNG</name>